<sequence>MQQNHRTLNPYASMAANGLMNNQPVGFTDISFDYVYTVTLTASQSLNGEQQAISTDSDFMWRALVFKSTGAFSVRFSDSQAYFLSDVEIWSDNLSNDGSSPYVVFPEVPFPAGSRIGIDITDLSGSSNDIQLVFRGVKRFVLAG</sequence>
<evidence type="ECO:0000313" key="1">
    <source>
        <dbReference type="EMBL" id="KKL17986.1"/>
    </source>
</evidence>
<comment type="caution">
    <text evidence="1">The sequence shown here is derived from an EMBL/GenBank/DDBJ whole genome shotgun (WGS) entry which is preliminary data.</text>
</comment>
<reference evidence="1" key="1">
    <citation type="journal article" date="2015" name="Nature">
        <title>Complex archaea that bridge the gap between prokaryotes and eukaryotes.</title>
        <authorList>
            <person name="Spang A."/>
            <person name="Saw J.H."/>
            <person name="Jorgensen S.L."/>
            <person name="Zaremba-Niedzwiedzka K."/>
            <person name="Martijn J."/>
            <person name="Lind A.E."/>
            <person name="van Eijk R."/>
            <person name="Schleper C."/>
            <person name="Guy L."/>
            <person name="Ettema T.J."/>
        </authorList>
    </citation>
    <scope>NUCLEOTIDE SEQUENCE</scope>
</reference>
<gene>
    <name evidence="1" type="ORF">LCGC14_2480040</name>
</gene>
<name>A0A0F9DJX1_9ZZZZ</name>
<proteinExistence type="predicted"/>
<protein>
    <submittedName>
        <fullName evidence="1">Uncharacterized protein</fullName>
    </submittedName>
</protein>
<dbReference type="AlphaFoldDB" id="A0A0F9DJX1"/>
<accession>A0A0F9DJX1</accession>
<organism evidence="1">
    <name type="scientific">marine sediment metagenome</name>
    <dbReference type="NCBI Taxonomy" id="412755"/>
    <lineage>
        <taxon>unclassified sequences</taxon>
        <taxon>metagenomes</taxon>
        <taxon>ecological metagenomes</taxon>
    </lineage>
</organism>
<dbReference type="EMBL" id="LAZR01039042">
    <property type="protein sequence ID" value="KKL17986.1"/>
    <property type="molecule type" value="Genomic_DNA"/>
</dbReference>